<protein>
    <submittedName>
        <fullName evidence="1">Uncharacterized protein</fullName>
    </submittedName>
</protein>
<reference evidence="1 2" key="1">
    <citation type="submission" date="2019-06" db="EMBL/GenBank/DDBJ databases">
        <title>Sequencing the genomes of 1000 actinobacteria strains.</title>
        <authorList>
            <person name="Klenk H.-P."/>
        </authorList>
    </citation>
    <scope>NUCLEOTIDE SEQUENCE [LARGE SCALE GENOMIC DNA]</scope>
    <source>
        <strain evidence="1 2">DSM 46837</strain>
    </source>
</reference>
<name>A0A543PD17_9ACTN</name>
<evidence type="ECO:0000313" key="1">
    <source>
        <dbReference type="EMBL" id="TQN41972.1"/>
    </source>
</evidence>
<proteinExistence type="predicted"/>
<evidence type="ECO:0000313" key="2">
    <source>
        <dbReference type="Proteomes" id="UP000319865"/>
    </source>
</evidence>
<dbReference type="RefSeq" id="WP_142024645.1">
    <property type="nucleotide sequence ID" value="NZ_VFQE01000001.1"/>
</dbReference>
<dbReference type="EMBL" id="VFQE01000001">
    <property type="protein sequence ID" value="TQN41972.1"/>
    <property type="molecule type" value="Genomic_DNA"/>
</dbReference>
<dbReference type="AlphaFoldDB" id="A0A543PD17"/>
<dbReference type="Proteomes" id="UP000319865">
    <property type="component" value="Unassembled WGS sequence"/>
</dbReference>
<organism evidence="1 2">
    <name type="scientific">Blastococcus colisei</name>
    <dbReference type="NCBI Taxonomy" id="1564162"/>
    <lineage>
        <taxon>Bacteria</taxon>
        <taxon>Bacillati</taxon>
        <taxon>Actinomycetota</taxon>
        <taxon>Actinomycetes</taxon>
        <taxon>Geodermatophilales</taxon>
        <taxon>Geodermatophilaceae</taxon>
        <taxon>Blastococcus</taxon>
    </lineage>
</organism>
<gene>
    <name evidence="1" type="ORF">FHU33_1361</name>
</gene>
<comment type="caution">
    <text evidence="1">The sequence shown here is derived from an EMBL/GenBank/DDBJ whole genome shotgun (WGS) entry which is preliminary data.</text>
</comment>
<dbReference type="OrthoDB" id="5179579at2"/>
<keyword evidence="2" id="KW-1185">Reference proteome</keyword>
<accession>A0A543PD17</accession>
<sequence>MTSSLSGLDMPVVLPRWVSSGAVEVVSTGKSRAVAAGPEYWDDISVGPAGHRGGPRPWTVRTLARRGCRPGVDGGWTVDPLLDRAAATAVVELLLQRIPQGLPGEAVRRLVDEAGDTGDRVARRLMDQRTWSRTEADVDGHAFVLWFHRRPEGFAAVADLGLSVLLVHGQAPPDVWVFALLWPEQARAVLDRHRRAGQGIGPA</sequence>